<protein>
    <submittedName>
        <fullName evidence="1">Uncharacterized protein</fullName>
    </submittedName>
</protein>
<organism evidence="1 2">
    <name type="scientific">Spiroplasma helicoides</name>
    <dbReference type="NCBI Taxonomy" id="216938"/>
    <lineage>
        <taxon>Bacteria</taxon>
        <taxon>Bacillati</taxon>
        <taxon>Mycoplasmatota</taxon>
        <taxon>Mollicutes</taxon>
        <taxon>Entomoplasmatales</taxon>
        <taxon>Spiroplasmataceae</taxon>
        <taxon>Spiroplasma</taxon>
    </lineage>
</organism>
<reference evidence="1 2" key="1">
    <citation type="submission" date="2016-08" db="EMBL/GenBank/DDBJ databases">
        <title>Complete genome sequence of Spiroplasma helicoides TABS-2 (DSM 22551).</title>
        <authorList>
            <person name="Shen W.-Y."/>
            <person name="Lo W.-S."/>
            <person name="Lai Y.-C."/>
            <person name="Kuo C.-H."/>
        </authorList>
    </citation>
    <scope>NUCLEOTIDE SEQUENCE [LARGE SCALE GENOMIC DNA]</scope>
    <source>
        <strain evidence="1 2">TABS-2</strain>
    </source>
</reference>
<dbReference type="OrthoDB" id="389281at2"/>
<dbReference type="KEGG" id="shj:SHELI_v1c06720"/>
<sequence length="241" mass="28283">MFKSDLYRKDEVWNNIGAKMIQEYGSKIGIKTSYQELFDSLSEDEFNNEDVFNYYEKEIVDVAKAWMFLKERISYYANYPKSNNDEIYDLLLDDFLKIYDILSTNLDDKKKLYESTAIDRDFIYITKAMIIRIWNHNAVFETIIEDLAIWNVRILANGFLGSIESIYTILIINGILILKDIPPLHLTEKDEEIQAISKLLNTVVSEAKIMPVKQWANNSNFKSYLKTLISNAEYFFESTSF</sequence>
<accession>A0A1B3SL27</accession>
<evidence type="ECO:0000313" key="1">
    <source>
        <dbReference type="EMBL" id="AOG60623.1"/>
    </source>
</evidence>
<keyword evidence="2" id="KW-1185">Reference proteome</keyword>
<dbReference type="Proteomes" id="UP000094378">
    <property type="component" value="Chromosome"/>
</dbReference>
<dbReference type="AlphaFoldDB" id="A0A1B3SL27"/>
<gene>
    <name evidence="1" type="ORF">SHELI_v1c06720</name>
</gene>
<name>A0A1B3SL27_9MOLU</name>
<dbReference type="RefSeq" id="WP_069116708.1">
    <property type="nucleotide sequence ID" value="NZ_CP017015.1"/>
</dbReference>
<evidence type="ECO:0000313" key="2">
    <source>
        <dbReference type="Proteomes" id="UP000094378"/>
    </source>
</evidence>
<dbReference type="STRING" id="216938.SHELI_v1c06720"/>
<dbReference type="EMBL" id="CP017015">
    <property type="protein sequence ID" value="AOG60623.1"/>
    <property type="molecule type" value="Genomic_DNA"/>
</dbReference>
<proteinExistence type="predicted"/>